<dbReference type="PANTHER" id="PTHR34989:SF1">
    <property type="entry name" value="PROTEIN HDED"/>
    <property type="match status" value="1"/>
</dbReference>
<feature type="transmembrane region" description="Helical" evidence="1">
    <location>
        <begin position="12"/>
        <end position="31"/>
    </location>
</feature>
<feature type="transmembrane region" description="Helical" evidence="1">
    <location>
        <begin position="96"/>
        <end position="119"/>
    </location>
</feature>
<feature type="transmembrane region" description="Helical" evidence="1">
    <location>
        <begin position="152"/>
        <end position="171"/>
    </location>
</feature>
<name>A0ABN1KV83_CLOSU</name>
<keyword evidence="1" id="KW-0472">Membrane</keyword>
<organism evidence="2 3">
    <name type="scientific">Clostridium subterminale</name>
    <dbReference type="NCBI Taxonomy" id="1550"/>
    <lineage>
        <taxon>Bacteria</taxon>
        <taxon>Bacillati</taxon>
        <taxon>Bacillota</taxon>
        <taxon>Clostridia</taxon>
        <taxon>Eubacteriales</taxon>
        <taxon>Clostridiaceae</taxon>
        <taxon>Clostridium</taxon>
    </lineage>
</organism>
<dbReference type="Proteomes" id="UP001501047">
    <property type="component" value="Unassembled WGS sequence"/>
</dbReference>
<keyword evidence="1" id="KW-1133">Transmembrane helix</keyword>
<feature type="transmembrane region" description="Helical" evidence="1">
    <location>
        <begin position="128"/>
        <end position="146"/>
    </location>
</feature>
<evidence type="ECO:0000256" key="1">
    <source>
        <dbReference type="SAM" id="Phobius"/>
    </source>
</evidence>
<comment type="caution">
    <text evidence="2">The sequence shown here is derived from an EMBL/GenBank/DDBJ whole genome shotgun (WGS) entry which is preliminary data.</text>
</comment>
<dbReference type="PANTHER" id="PTHR34989">
    <property type="entry name" value="PROTEIN HDED"/>
    <property type="match status" value="1"/>
</dbReference>
<feature type="transmembrane region" description="Helical" evidence="1">
    <location>
        <begin position="191"/>
        <end position="208"/>
    </location>
</feature>
<proteinExistence type="predicted"/>
<dbReference type="EMBL" id="BAAACI010000007">
    <property type="protein sequence ID" value="GAA0776836.1"/>
    <property type="molecule type" value="Genomic_DNA"/>
</dbReference>
<dbReference type="RefSeq" id="WP_343827390.1">
    <property type="nucleotide sequence ID" value="NZ_BAAACI010000007.1"/>
</dbReference>
<feature type="transmembrane region" description="Helical" evidence="1">
    <location>
        <begin position="37"/>
        <end position="60"/>
    </location>
</feature>
<gene>
    <name evidence="2" type="ORF">GCM10008908_30930</name>
</gene>
<sequence length="441" mass="50599">MRISINKSYINRINLLSTGIGLILLAIVILYSKTKFLSIVMWSISLIFIINGIFQVISLVSNRNKAMTKRITLGNAVFNIALGFCVMYFRNISFSILAILFSMYTILNGIIKAIIYYIYLKDKVKGRIAVLIECIIYFIFGVTLLFSPLLHLNTILTIIGVYCLLFGFNFIKDFIREIIPKKTKNKLKRKVRITLPVFLLTLIPHKVLTKINEYLESSDETIYEFVIDKKNNSKEQSDMEVFIHVTSEGIGVVGHVDLCYDGQVISYGNYDNESFKLFGLAGKGVLFVAEREKYIDFCTNYSKKTIFGYGLKLNEEQKINIKNKLDEIKGDLVKWEPTIVKDIRENKIKPKYKDYASILYESTKAEFFTFKSGKFKTYFGLNTNCVLLADSVIGRSGIDILGIGGIITPGTYYNYFQKEFRRRNSIVISRNIYLLSIEKSI</sequence>
<dbReference type="Pfam" id="PF03729">
    <property type="entry name" value="DUF308"/>
    <property type="match status" value="2"/>
</dbReference>
<keyword evidence="1" id="KW-0812">Transmembrane</keyword>
<protein>
    <submittedName>
        <fullName evidence="2">Membrane protein</fullName>
    </submittedName>
</protein>
<accession>A0ABN1KV83</accession>
<reference evidence="2 3" key="1">
    <citation type="journal article" date="2019" name="Int. J. Syst. Evol. Microbiol.">
        <title>The Global Catalogue of Microorganisms (GCM) 10K type strain sequencing project: providing services to taxonomists for standard genome sequencing and annotation.</title>
        <authorList>
            <consortium name="The Broad Institute Genomics Platform"/>
            <consortium name="The Broad Institute Genome Sequencing Center for Infectious Disease"/>
            <person name="Wu L."/>
            <person name="Ma J."/>
        </authorList>
    </citation>
    <scope>NUCLEOTIDE SEQUENCE [LARGE SCALE GENOMIC DNA]</scope>
    <source>
        <strain evidence="2 3">JCM 1417</strain>
    </source>
</reference>
<evidence type="ECO:0000313" key="2">
    <source>
        <dbReference type="EMBL" id="GAA0776836.1"/>
    </source>
</evidence>
<feature type="transmembrane region" description="Helical" evidence="1">
    <location>
        <begin position="72"/>
        <end position="90"/>
    </location>
</feature>
<dbReference type="InterPro" id="IPR005325">
    <property type="entry name" value="DUF308_memb"/>
</dbReference>
<dbReference type="InterPro" id="IPR052712">
    <property type="entry name" value="Acid_resist_chaperone_HdeD"/>
</dbReference>
<evidence type="ECO:0000313" key="3">
    <source>
        <dbReference type="Proteomes" id="UP001501047"/>
    </source>
</evidence>
<keyword evidence="3" id="KW-1185">Reference proteome</keyword>